<evidence type="ECO:0000259" key="8">
    <source>
        <dbReference type="PROSITE" id="PS50157"/>
    </source>
</evidence>
<reference evidence="11 12" key="2">
    <citation type="submission" date="2016-05" db="EMBL/GenBank/DDBJ databases">
        <authorList>
            <person name="Naeem Raeece"/>
        </authorList>
    </citation>
    <scope>NUCLEOTIDE SEQUENCE [LARGE SCALE GENOMIC DNA]</scope>
</reference>
<evidence type="ECO:0000256" key="3">
    <source>
        <dbReference type="ARBA" id="ARBA00022771"/>
    </source>
</evidence>
<evidence type="ECO:0000256" key="4">
    <source>
        <dbReference type="ARBA" id="ARBA00022833"/>
    </source>
</evidence>
<keyword evidence="2" id="KW-0479">Metal-binding</keyword>
<dbReference type="Gene3D" id="3.30.160.60">
    <property type="entry name" value="Classic Zinc Finger"/>
    <property type="match status" value="1"/>
</dbReference>
<dbReference type="EMBL" id="FLQU01000223">
    <property type="protein sequence ID" value="SBS82734.1"/>
    <property type="molecule type" value="Genomic_DNA"/>
</dbReference>
<organism evidence="10 11">
    <name type="scientific">Plasmodium ovale curtisi</name>
    <dbReference type="NCBI Taxonomy" id="864141"/>
    <lineage>
        <taxon>Eukaryota</taxon>
        <taxon>Sar</taxon>
        <taxon>Alveolata</taxon>
        <taxon>Apicomplexa</taxon>
        <taxon>Aconoidasida</taxon>
        <taxon>Haemosporida</taxon>
        <taxon>Plasmodiidae</taxon>
        <taxon>Plasmodium</taxon>
        <taxon>Plasmodium (Plasmodium)</taxon>
    </lineage>
</organism>
<dbReference type="GO" id="GO:0005634">
    <property type="term" value="C:nucleus"/>
    <property type="evidence" value="ECO:0007669"/>
    <property type="project" value="UniProtKB-SubCell"/>
</dbReference>
<dbReference type="VEuPathDB" id="PlasmoDB:PocGH01_08017600"/>
<protein>
    <submittedName>
        <fullName evidence="10">Zinc finger protein, putative</fullName>
    </submittedName>
</protein>
<dbReference type="AlphaFoldDB" id="A0A1A8W7K6"/>
<dbReference type="SMART" id="SM00355">
    <property type="entry name" value="ZnF_C2H2"/>
    <property type="match status" value="2"/>
</dbReference>
<keyword evidence="5" id="KW-0539">Nucleus</keyword>
<dbReference type="InterPro" id="IPR013087">
    <property type="entry name" value="Znf_C2H2_type"/>
</dbReference>
<keyword evidence="4" id="KW-0862">Zinc</keyword>
<dbReference type="Proteomes" id="UP000078546">
    <property type="component" value="Unassembled WGS sequence"/>
</dbReference>
<dbReference type="PANTHER" id="PTHR23215">
    <property type="entry name" value="ZINC FINGER PROTEIN 207"/>
    <property type="match status" value="1"/>
</dbReference>
<evidence type="ECO:0000256" key="2">
    <source>
        <dbReference type="ARBA" id="ARBA00022723"/>
    </source>
</evidence>
<dbReference type="PANTHER" id="PTHR23215:SF0">
    <property type="entry name" value="BUB3-INTERACTING AND GLEBS MOTIF-CONTAINING PROTEIN ZNF207"/>
    <property type="match status" value="1"/>
</dbReference>
<evidence type="ECO:0000256" key="6">
    <source>
        <dbReference type="PROSITE-ProRule" id="PRU00042"/>
    </source>
</evidence>
<accession>A0A1A8W7K6</accession>
<evidence type="ECO:0000313" key="11">
    <source>
        <dbReference type="Proteomes" id="UP000078546"/>
    </source>
</evidence>
<evidence type="ECO:0000313" key="10">
    <source>
        <dbReference type="EMBL" id="SBS87663.1"/>
    </source>
</evidence>
<keyword evidence="3 6" id="KW-0863">Zinc-finger</keyword>
<dbReference type="PROSITE" id="PS50157">
    <property type="entry name" value="ZINC_FINGER_C2H2_2"/>
    <property type="match status" value="1"/>
</dbReference>
<evidence type="ECO:0000256" key="7">
    <source>
        <dbReference type="SAM" id="MobiDB-lite"/>
    </source>
</evidence>
<proteinExistence type="predicted"/>
<evidence type="ECO:0000313" key="12">
    <source>
        <dbReference type="Proteomes" id="UP000078560"/>
    </source>
</evidence>
<dbReference type="PROSITE" id="PS00028">
    <property type="entry name" value="ZINC_FINGER_C2H2_1"/>
    <property type="match status" value="1"/>
</dbReference>
<dbReference type="CDD" id="cd20908">
    <property type="entry name" value="SUF4-like"/>
    <property type="match status" value="1"/>
</dbReference>
<dbReference type="Proteomes" id="UP000078560">
    <property type="component" value="Unassembled WGS sequence"/>
</dbReference>
<comment type="subcellular location">
    <subcellularLocation>
        <location evidence="1">Nucleus</location>
    </subcellularLocation>
</comment>
<evidence type="ECO:0000256" key="1">
    <source>
        <dbReference type="ARBA" id="ARBA00004123"/>
    </source>
</evidence>
<reference evidence="10" key="1">
    <citation type="submission" date="2016-05" db="EMBL/GenBank/DDBJ databases">
        <authorList>
            <person name="Lavstsen T."/>
            <person name="Jespersen J.S."/>
        </authorList>
    </citation>
    <scope>NUCLEOTIDE SEQUENCE [LARGE SCALE GENOMIC DNA]</scope>
</reference>
<name>A0A1A8W7K6_PLAOA</name>
<feature type="compositionally biased region" description="Polar residues" evidence="7">
    <location>
        <begin position="337"/>
        <end position="357"/>
    </location>
</feature>
<feature type="region of interest" description="Disordered" evidence="7">
    <location>
        <begin position="333"/>
        <end position="385"/>
    </location>
</feature>
<gene>
    <name evidence="10" type="ORF">POVCU1_015020</name>
    <name evidence="9" type="ORF">POVCU2_0016780</name>
</gene>
<sequence length="385" mass="42225">MGRKKRKVNIDLKPFCYYCDREFDDEKVLIQHQKAKHFKCLQCNRKLDIASGLVVHMMQVHKTNLKSVPNSLPKRNDPEIVIRGMNGVPAEIIEENLNKLKQKLGDKNIKRQQRVNWAQVAMAPTMEQFLQQAQMGNFSFPGFNSPLEPTNNSLPNNTIDLKKKNMPTMPLYGPTTNANIMQPPPHMGANMYTHANQQNTTLPNMPLHLPSMPLNNVTSPLPSGFPTTMPPLPPNSSQKYPQNVNFPGHTFPRNMPTNLFPPPHSMYMPPGIGHPPVPPSAPPTIPPMMPPSAPPTMRPLAPPVIPQSVPSPNHAPNLDAADAKGVAGTLRIDDESANPNIDDSTSGNNNEKGGTTDSLGMNNTTSTGTNNEESNELSGTSDSAK</sequence>
<dbReference type="EMBL" id="FLQV01000279">
    <property type="protein sequence ID" value="SBS87663.1"/>
    <property type="molecule type" value="Genomic_DNA"/>
</dbReference>
<evidence type="ECO:0000313" key="9">
    <source>
        <dbReference type="EMBL" id="SBS82734.1"/>
    </source>
</evidence>
<feature type="compositionally biased region" description="Low complexity" evidence="7">
    <location>
        <begin position="358"/>
        <end position="385"/>
    </location>
</feature>
<feature type="domain" description="C2H2-type" evidence="8">
    <location>
        <begin position="38"/>
        <end position="61"/>
    </location>
</feature>
<evidence type="ECO:0000256" key="5">
    <source>
        <dbReference type="ARBA" id="ARBA00023242"/>
    </source>
</evidence>
<dbReference type="GO" id="GO:0008270">
    <property type="term" value="F:zinc ion binding"/>
    <property type="evidence" value="ECO:0007669"/>
    <property type="project" value="UniProtKB-KW"/>
</dbReference>